<proteinExistence type="predicted"/>
<dbReference type="GO" id="GO:0005524">
    <property type="term" value="F:ATP binding"/>
    <property type="evidence" value="ECO:0007669"/>
    <property type="project" value="UniProtKB-KW"/>
</dbReference>
<gene>
    <name evidence="6" type="ORF">CPT_Sansa95</name>
</gene>
<keyword evidence="7" id="KW-1185">Reference proteome</keyword>
<evidence type="ECO:0000256" key="4">
    <source>
        <dbReference type="ARBA" id="ARBA00023219"/>
    </source>
</evidence>
<keyword evidence="1" id="KW-1188">Viral release from host cell</keyword>
<accession>A0A0K1LM17</accession>
<protein>
    <submittedName>
        <fullName evidence="6">DNA-packaging protein</fullName>
    </submittedName>
</protein>
<evidence type="ECO:0000256" key="2">
    <source>
        <dbReference type="ARBA" id="ARBA00022741"/>
    </source>
</evidence>
<keyword evidence="2" id="KW-0547">Nucleotide-binding</keyword>
<dbReference type="InterPro" id="IPR035421">
    <property type="entry name" value="Terminase_6C"/>
</dbReference>
<keyword evidence="4" id="KW-0231">Viral genome packaging</keyword>
<organism evidence="6 7">
    <name type="scientific">Caulobacter phage Sansa</name>
    <dbReference type="NCBI Taxonomy" id="1675600"/>
    <lineage>
        <taxon>Viruses</taxon>
        <taxon>Duplodnaviria</taxon>
        <taxon>Heunggongvirae</taxon>
        <taxon>Uroviricota</taxon>
        <taxon>Caudoviricetes</taxon>
        <taxon>Sansavirus</taxon>
        <taxon>Sansavirus sansa</taxon>
        <taxon>Caulobacter virus Sansa</taxon>
    </lineage>
</organism>
<evidence type="ECO:0000256" key="1">
    <source>
        <dbReference type="ARBA" id="ARBA00022612"/>
    </source>
</evidence>
<evidence type="ECO:0000256" key="3">
    <source>
        <dbReference type="ARBA" id="ARBA00022840"/>
    </source>
</evidence>
<dbReference type="Pfam" id="PF17289">
    <property type="entry name" value="Terminase_6C"/>
    <property type="match status" value="1"/>
</dbReference>
<evidence type="ECO:0000313" key="7">
    <source>
        <dbReference type="Proteomes" id="UP000225322"/>
    </source>
</evidence>
<dbReference type="EMBL" id="KT001913">
    <property type="protein sequence ID" value="AKU43499.1"/>
    <property type="molecule type" value="Genomic_DNA"/>
</dbReference>
<dbReference type="Proteomes" id="UP000225322">
    <property type="component" value="Segment"/>
</dbReference>
<evidence type="ECO:0000259" key="5">
    <source>
        <dbReference type="Pfam" id="PF17289"/>
    </source>
</evidence>
<sequence length="181" mass="20107">MNMFGYPIFFRWETEIHEKLDRVVIGIDPPFYPKDVCGIVVAGVGQVTGLGYVLADLSGCYENPAIWAQHICQAVIEYDADLVAVAGEEQSEMTASVLARSGVACRVRHYHFAGGRKTRFEPLADAYARQRIIHAAPHVSLMSELTTLEDTTARADRANALLAAMHELLMRRPAAYYRGVH</sequence>
<name>A0A0K1LM17_9CAUD</name>
<reference evidence="6 7" key="1">
    <citation type="journal article" date="2015" name="Genome Announc.">
        <title>Complete Genome Sequence of Caulobacter crescentus Siphophage Sansa.</title>
        <authorList>
            <person name="Vara L."/>
            <person name="Kane A.A."/>
            <person name="Cahill J.L."/>
            <person name="Rasche E.S."/>
            <person name="Kuty Everett G.F."/>
        </authorList>
    </citation>
    <scope>NUCLEOTIDE SEQUENCE [LARGE SCALE GENOMIC DNA]</scope>
</reference>
<evidence type="ECO:0000313" key="6">
    <source>
        <dbReference type="EMBL" id="AKU43499.1"/>
    </source>
</evidence>
<feature type="domain" description="Terminase large subunit gp17-like C-terminal" evidence="5">
    <location>
        <begin position="25"/>
        <end position="167"/>
    </location>
</feature>
<keyword evidence="3" id="KW-0067">ATP-binding</keyword>